<feature type="binding site" evidence="15">
    <location>
        <position position="703"/>
    </location>
    <ligand>
        <name>ATP</name>
        <dbReference type="ChEBI" id="CHEBI:30616"/>
    </ligand>
</feature>
<dbReference type="FunFam" id="3.30.200.20:FF:000001">
    <property type="entry name" value="Ephrin type-A receptor 5"/>
    <property type="match status" value="1"/>
</dbReference>
<keyword evidence="9 15" id="KW-0067">ATP-binding</keyword>
<dbReference type="InterPro" id="IPR017441">
    <property type="entry name" value="Protein_kinase_ATP_BS"/>
</dbReference>
<name>A0A5C6NIY2_9TELE</name>
<dbReference type="SUPFAM" id="SSF56112">
    <property type="entry name" value="Protein kinase-like (PK-like)"/>
    <property type="match status" value="2"/>
</dbReference>
<dbReference type="GO" id="GO:0005886">
    <property type="term" value="C:plasma membrane"/>
    <property type="evidence" value="ECO:0007669"/>
    <property type="project" value="TreeGrafter"/>
</dbReference>
<dbReference type="InterPro" id="IPR020635">
    <property type="entry name" value="Tyr_kinase_cat_dom"/>
</dbReference>
<dbReference type="InterPro" id="IPR013761">
    <property type="entry name" value="SAM/pointed_sf"/>
</dbReference>
<evidence type="ECO:0000256" key="10">
    <source>
        <dbReference type="ARBA" id="ARBA00022989"/>
    </source>
</evidence>
<evidence type="ECO:0000313" key="22">
    <source>
        <dbReference type="Proteomes" id="UP000324091"/>
    </source>
</evidence>
<evidence type="ECO:0000256" key="3">
    <source>
        <dbReference type="ARBA" id="ARBA00022679"/>
    </source>
</evidence>
<keyword evidence="12" id="KW-0829">Tyrosine-protein kinase</keyword>
<dbReference type="InterPro" id="IPR001660">
    <property type="entry name" value="SAM"/>
</dbReference>
<dbReference type="PROSITE" id="PS50105">
    <property type="entry name" value="SAM_DOMAIN"/>
    <property type="match status" value="1"/>
</dbReference>
<dbReference type="InterPro" id="IPR050449">
    <property type="entry name" value="Ephrin_rcpt_TKs"/>
</dbReference>
<evidence type="ECO:0000256" key="15">
    <source>
        <dbReference type="PROSITE-ProRule" id="PRU10141"/>
    </source>
</evidence>
<keyword evidence="8" id="KW-0418">Kinase</keyword>
<evidence type="ECO:0000256" key="9">
    <source>
        <dbReference type="ARBA" id="ARBA00022840"/>
    </source>
</evidence>
<dbReference type="InterPro" id="IPR000719">
    <property type="entry name" value="Prot_kinase_dom"/>
</dbReference>
<dbReference type="EC" id="2.7.10.1" evidence="2"/>
<feature type="domain" description="Fibronectin type-III" evidence="20">
    <location>
        <begin position="72"/>
        <end position="183"/>
    </location>
</feature>
<dbReference type="InterPro" id="IPR008266">
    <property type="entry name" value="Tyr_kinase_AS"/>
</dbReference>
<evidence type="ECO:0000256" key="11">
    <source>
        <dbReference type="ARBA" id="ARBA00023136"/>
    </source>
</evidence>
<dbReference type="AlphaFoldDB" id="A0A5C6NIY2"/>
<dbReference type="Pfam" id="PF00041">
    <property type="entry name" value="fn3"/>
    <property type="match status" value="2"/>
</dbReference>
<dbReference type="InterPro" id="IPR003961">
    <property type="entry name" value="FN3_dom"/>
</dbReference>
<evidence type="ECO:0000256" key="13">
    <source>
        <dbReference type="ARBA" id="ARBA00023170"/>
    </source>
</evidence>
<dbReference type="FunFam" id="2.60.40.10:FF:000059">
    <property type="entry name" value="Ephrin type-A receptor 6"/>
    <property type="match status" value="1"/>
</dbReference>
<dbReference type="InterPro" id="IPR001245">
    <property type="entry name" value="Ser-Thr/Tyr_kinase_cat_dom"/>
</dbReference>
<evidence type="ECO:0000256" key="8">
    <source>
        <dbReference type="ARBA" id="ARBA00022777"/>
    </source>
</evidence>
<feature type="transmembrane region" description="Helical" evidence="17">
    <location>
        <begin position="350"/>
        <end position="378"/>
    </location>
</feature>
<keyword evidence="22" id="KW-1185">Reference proteome</keyword>
<dbReference type="SUPFAM" id="SSF49265">
    <property type="entry name" value="Fibronectin type III"/>
    <property type="match status" value="1"/>
</dbReference>
<accession>A0A5C6NIY2</accession>
<reference evidence="21 22" key="1">
    <citation type="submission" date="2019-04" db="EMBL/GenBank/DDBJ databases">
        <title>Chromosome genome assembly for Takifugu flavidus.</title>
        <authorList>
            <person name="Xiao S."/>
        </authorList>
    </citation>
    <scope>NUCLEOTIDE SEQUENCE [LARGE SCALE GENOMIC DNA]</scope>
    <source>
        <strain evidence="21">HTHZ2018</strain>
        <tissue evidence="21">Muscle</tissue>
    </source>
</reference>
<dbReference type="InterPro" id="IPR013783">
    <property type="entry name" value="Ig-like_fold"/>
</dbReference>
<dbReference type="InterPro" id="IPR011009">
    <property type="entry name" value="Kinase-like_dom_sf"/>
</dbReference>
<keyword evidence="10 17" id="KW-1133">Transmembrane helix</keyword>
<dbReference type="PRINTS" id="PR00014">
    <property type="entry name" value="FNTYPEIII"/>
</dbReference>
<evidence type="ECO:0000256" key="5">
    <source>
        <dbReference type="ARBA" id="ARBA00022729"/>
    </source>
</evidence>
<comment type="subcellular location">
    <subcellularLocation>
        <location evidence="1">Membrane</location>
        <topology evidence="1">Single-pass type I membrane protein</topology>
    </subcellularLocation>
</comment>
<organism evidence="21 22">
    <name type="scientific">Takifugu flavidus</name>
    <name type="common">sansaifugu</name>
    <dbReference type="NCBI Taxonomy" id="433684"/>
    <lineage>
        <taxon>Eukaryota</taxon>
        <taxon>Metazoa</taxon>
        <taxon>Chordata</taxon>
        <taxon>Craniata</taxon>
        <taxon>Vertebrata</taxon>
        <taxon>Euteleostomi</taxon>
        <taxon>Actinopterygii</taxon>
        <taxon>Neopterygii</taxon>
        <taxon>Teleostei</taxon>
        <taxon>Neoteleostei</taxon>
        <taxon>Acanthomorphata</taxon>
        <taxon>Eupercaria</taxon>
        <taxon>Tetraodontiformes</taxon>
        <taxon>Tetradontoidea</taxon>
        <taxon>Tetraodontidae</taxon>
        <taxon>Takifugu</taxon>
    </lineage>
</organism>
<dbReference type="Gene3D" id="1.10.150.50">
    <property type="entry name" value="Transcription Factor, Ets-1"/>
    <property type="match status" value="1"/>
</dbReference>
<keyword evidence="11 17" id="KW-0472">Membrane</keyword>
<dbReference type="SMART" id="SM00219">
    <property type="entry name" value="TyrKc"/>
    <property type="match status" value="1"/>
</dbReference>
<evidence type="ECO:0000259" key="19">
    <source>
        <dbReference type="PROSITE" id="PS50105"/>
    </source>
</evidence>
<dbReference type="SMART" id="SM00454">
    <property type="entry name" value="SAM"/>
    <property type="match status" value="1"/>
</dbReference>
<dbReference type="PANTHER" id="PTHR46877">
    <property type="entry name" value="EPH RECEPTOR A5"/>
    <property type="match status" value="1"/>
</dbReference>
<dbReference type="PANTHER" id="PTHR46877:SF13">
    <property type="entry name" value="EPHRIN TYPE-A RECEPTOR 5"/>
    <property type="match status" value="1"/>
</dbReference>
<keyword evidence="7 15" id="KW-0547">Nucleotide-binding</keyword>
<evidence type="ECO:0000259" key="20">
    <source>
        <dbReference type="PROSITE" id="PS50853"/>
    </source>
</evidence>
<dbReference type="GO" id="GO:0005005">
    <property type="term" value="F:transmembrane-ephrin receptor activity"/>
    <property type="evidence" value="ECO:0007669"/>
    <property type="project" value="TreeGrafter"/>
</dbReference>
<feature type="compositionally biased region" description="Basic and acidic residues" evidence="16">
    <location>
        <begin position="939"/>
        <end position="951"/>
    </location>
</feature>
<keyword evidence="13 21" id="KW-0675">Receptor</keyword>
<keyword evidence="5" id="KW-0732">Signal</keyword>
<dbReference type="GO" id="GO:0005524">
    <property type="term" value="F:ATP binding"/>
    <property type="evidence" value="ECO:0007669"/>
    <property type="project" value="UniProtKB-UniRule"/>
</dbReference>
<dbReference type="GO" id="GO:0030425">
    <property type="term" value="C:dendrite"/>
    <property type="evidence" value="ECO:0007669"/>
    <property type="project" value="TreeGrafter"/>
</dbReference>
<dbReference type="Pfam" id="PF07714">
    <property type="entry name" value="PK_Tyr_Ser-Thr"/>
    <property type="match status" value="3"/>
</dbReference>
<evidence type="ECO:0000256" key="6">
    <source>
        <dbReference type="ARBA" id="ARBA00022737"/>
    </source>
</evidence>
<dbReference type="PROSITE" id="PS00109">
    <property type="entry name" value="PROTEIN_KINASE_TYR"/>
    <property type="match status" value="1"/>
</dbReference>
<evidence type="ECO:0000256" key="1">
    <source>
        <dbReference type="ARBA" id="ARBA00004479"/>
    </source>
</evidence>
<dbReference type="GO" id="GO:0007411">
    <property type="term" value="P:axon guidance"/>
    <property type="evidence" value="ECO:0007669"/>
    <property type="project" value="TreeGrafter"/>
</dbReference>
<feature type="region of interest" description="Disordered" evidence="16">
    <location>
        <begin position="930"/>
        <end position="958"/>
    </location>
</feature>
<dbReference type="EMBL" id="RHFK02000013">
    <property type="protein sequence ID" value="TWW66579.1"/>
    <property type="molecule type" value="Genomic_DNA"/>
</dbReference>
<dbReference type="Gene3D" id="3.30.200.20">
    <property type="entry name" value="Phosphorylase Kinase, domain 1"/>
    <property type="match status" value="1"/>
</dbReference>
<dbReference type="FunFam" id="1.10.150.50:FF:000001">
    <property type="entry name" value="Ephrin type-A receptor 5"/>
    <property type="match status" value="1"/>
</dbReference>
<dbReference type="InterPro" id="IPR027936">
    <property type="entry name" value="Eph_TM"/>
</dbReference>
<dbReference type="PRINTS" id="PR00109">
    <property type="entry name" value="TYRKINASE"/>
</dbReference>
<dbReference type="CDD" id="cd00063">
    <property type="entry name" value="FN3"/>
    <property type="match status" value="3"/>
</dbReference>
<comment type="catalytic activity">
    <reaction evidence="14">
        <text>L-tyrosyl-[protein] + ATP = O-phospho-L-tyrosyl-[protein] + ADP + H(+)</text>
        <dbReference type="Rhea" id="RHEA:10596"/>
        <dbReference type="Rhea" id="RHEA-COMP:10136"/>
        <dbReference type="Rhea" id="RHEA-COMP:20101"/>
        <dbReference type="ChEBI" id="CHEBI:15378"/>
        <dbReference type="ChEBI" id="CHEBI:30616"/>
        <dbReference type="ChEBI" id="CHEBI:46858"/>
        <dbReference type="ChEBI" id="CHEBI:61978"/>
        <dbReference type="ChEBI" id="CHEBI:456216"/>
        <dbReference type="EC" id="2.7.10.1"/>
    </reaction>
</comment>
<evidence type="ECO:0000256" key="2">
    <source>
        <dbReference type="ARBA" id="ARBA00011902"/>
    </source>
</evidence>
<dbReference type="PROSITE" id="PS50853">
    <property type="entry name" value="FN3"/>
    <property type="match status" value="2"/>
</dbReference>
<feature type="domain" description="Fibronectin type-III" evidence="20">
    <location>
        <begin position="481"/>
        <end position="580"/>
    </location>
</feature>
<keyword evidence="3" id="KW-0808">Transferase</keyword>
<dbReference type="Gene3D" id="1.10.510.10">
    <property type="entry name" value="Transferase(Phosphotransferase) domain 1"/>
    <property type="match status" value="2"/>
</dbReference>
<evidence type="ECO:0000313" key="21">
    <source>
        <dbReference type="EMBL" id="TWW66579.1"/>
    </source>
</evidence>
<dbReference type="Pfam" id="PF14575">
    <property type="entry name" value="EphA2_TM"/>
    <property type="match status" value="1"/>
</dbReference>
<dbReference type="Proteomes" id="UP000324091">
    <property type="component" value="Chromosome 20"/>
</dbReference>
<dbReference type="Pfam" id="PF00536">
    <property type="entry name" value="SAM_1"/>
    <property type="match status" value="1"/>
</dbReference>
<dbReference type="FunFam" id="2.10.50.10:FF:000001">
    <property type="entry name" value="Ephrin type-A receptor 5"/>
    <property type="match status" value="1"/>
</dbReference>
<dbReference type="PROSITE" id="PS50011">
    <property type="entry name" value="PROTEIN_KINASE_DOM"/>
    <property type="match status" value="1"/>
</dbReference>
<comment type="caution">
    <text evidence="21">The sequence shown here is derived from an EMBL/GenBank/DDBJ whole genome shotgun (WGS) entry which is preliminary data.</text>
</comment>
<evidence type="ECO:0000256" key="7">
    <source>
        <dbReference type="ARBA" id="ARBA00022741"/>
    </source>
</evidence>
<dbReference type="PROSITE" id="PS00107">
    <property type="entry name" value="PROTEIN_KINASE_ATP"/>
    <property type="match status" value="1"/>
</dbReference>
<evidence type="ECO:0000256" key="12">
    <source>
        <dbReference type="ARBA" id="ARBA00023137"/>
    </source>
</evidence>
<protein>
    <recommendedName>
        <fullName evidence="2">receptor protein-tyrosine kinase</fullName>
        <ecNumber evidence="2">2.7.10.1</ecNumber>
    </recommendedName>
</protein>
<evidence type="ECO:0000259" key="18">
    <source>
        <dbReference type="PROSITE" id="PS50011"/>
    </source>
</evidence>
<dbReference type="Gene3D" id="2.10.50.10">
    <property type="entry name" value="Tumor Necrosis Factor Receptor, subunit A, domain 2"/>
    <property type="match status" value="1"/>
</dbReference>
<dbReference type="InterPro" id="IPR036116">
    <property type="entry name" value="FN3_sf"/>
</dbReference>
<evidence type="ECO:0000256" key="4">
    <source>
        <dbReference type="ARBA" id="ARBA00022692"/>
    </source>
</evidence>
<feature type="transmembrane region" description="Helical" evidence="17">
    <location>
        <begin position="592"/>
        <end position="612"/>
    </location>
</feature>
<keyword evidence="4 17" id="KW-0812">Transmembrane</keyword>
<dbReference type="Gene3D" id="2.60.40.10">
    <property type="entry name" value="Immunoglobulins"/>
    <property type="match status" value="3"/>
</dbReference>
<feature type="domain" description="SAM" evidence="19">
    <location>
        <begin position="1172"/>
        <end position="1236"/>
    </location>
</feature>
<sequence length="1246" mass="138207">MATGGELVCLGEHLRSFLVCRVGFYRSLLEALSCAKCPPHSVAKQAGATACSCEDGYYKTDADPPNMACTRPPSAPHNAISNVNETSVFLEWSIPMETGGRKDVRYNILCRQVLPEGRGLEECGPNVRFLPRRLGLSNTSVMVADLQSHTNYSFLLEAVNGVSDLDKDHAKQYVTLNVTTNQADDEQLLPLLVLGSFSRDTGDEDVWSVLAAQRFIPEVLLLQERGASPAPSPVSVVRKGHTGKSSIALSWAEPDRPNGIILEYEIKYFEKVRVGTRRCFSSSSSSPHLFSSSSSSPHLFSSSPSPPHLLLLIFSFLSSPPHHLLLISSSSSPPHLLLFIFSSSASPPRLLLFIFSSLLLLISSSSSSPHLLLIFSFLSSPPLHLLLLISSSSSPPLHLLLIFSSSSLLIFSSASQPHLLLLISSSSSPPPHLLVFSFSSSASPQLLLFIISSSASPPHLLLLLSFSSSSSSPHLFSSSSPPQLLLFIFSSSSSPPHLLLFIFSSSSSPPLHLPLLIFSSSSSYLAEEQDSSYTIIKSKETEMVVQGLKPSSLYIFQVRARTSAGYGAFSRRFEVQTSPYFRATSERAQASIVAVAVTLALVLLALVAGFLLSGRRCGYSKAKQDPEEEKMHFHNGHLKFPGVRTYIDPLTYEDPNQAVHEFTQEIDVSSISIERIIGAGEFGEVCSGPLRLPGKRELLVAIKTLKAGYTEQQRRDFLWEASIMGQFNHPNIIRLEGVVTKSKPVMIITEYMENGSLDTFLKKNDGQFTVIQLVGMLRGIASGMRYLSDMGYVHRDLAARNVLVNSNLVCKVSDFGLSRVLEDDPEAAYTTRVRAPTRTSAVLQDAPLEPVPVRRPDPRLLAHPDNARTAAATTNGGKIPIRWTAPEAIAYRKFTSASDVWSYGVVMWEVMSYGERPYWDMSNQDVEDPDWAFTRTSRKRDPSKEEEERNKGHSVSIPSLSGVSEEFRRILQKHDTPVQFKPSNTLRQRLVHLKDKTPRPKQSQVVYAVRTQQVHLHLKESGHSCQDSPVRVLAREDRWSERGGQGSIHVKLEKPSLNRGDLETHHRVIQQTKGRHLNWNQVNDPTNDSQVIKAVEENYRLPGPMDCPEALYHLMMDCWQRERTSRPKFDEVVCLLDKLIRNPSLLKALVNSSHRLSNLLVEHASEEGTCSSRRQTVGEWLDSIKMGRYTELFVEGGYSSLDTVAHMTSEDLRRVGVNLAGHQKKIITSIQEMRVYMNSSSTAVNI</sequence>
<dbReference type="SMART" id="SM00060">
    <property type="entry name" value="FN3"/>
    <property type="match status" value="3"/>
</dbReference>
<evidence type="ECO:0000256" key="17">
    <source>
        <dbReference type="SAM" id="Phobius"/>
    </source>
</evidence>
<evidence type="ECO:0000256" key="16">
    <source>
        <dbReference type="SAM" id="MobiDB-lite"/>
    </source>
</evidence>
<proteinExistence type="predicted"/>
<keyword evidence="6" id="KW-0677">Repeat</keyword>
<gene>
    <name evidence="21" type="ORF">D4764_20G0006110</name>
</gene>
<evidence type="ECO:0000256" key="14">
    <source>
        <dbReference type="ARBA" id="ARBA00051243"/>
    </source>
</evidence>
<dbReference type="SUPFAM" id="SSF47769">
    <property type="entry name" value="SAM/Pointed domain"/>
    <property type="match status" value="1"/>
</dbReference>
<feature type="domain" description="Protein kinase" evidence="18">
    <location>
        <begin position="671"/>
        <end position="1145"/>
    </location>
</feature>